<gene>
    <name evidence="3" type="ORF">NNO07_03065</name>
</gene>
<protein>
    <recommendedName>
        <fullName evidence="2">Pilin</fullName>
    </recommendedName>
</protein>
<dbReference type="EMBL" id="JANEWF010000002">
    <property type="protein sequence ID" value="MDA8482036.1"/>
    <property type="molecule type" value="Genomic_DNA"/>
</dbReference>
<reference evidence="3 4" key="1">
    <citation type="submission" date="2022-07" db="EMBL/GenBank/DDBJ databases">
        <title>Genome Analysis of Selected Gammaproteobacteria from Nigerian Food snails.</title>
        <authorList>
            <person name="Okafor A.C."/>
        </authorList>
    </citation>
    <scope>NUCLEOTIDE SEQUENCE [LARGE SCALE GENOMIC DNA]</scope>
    <source>
        <strain evidence="3 4">Awg 2</strain>
    </source>
</reference>
<dbReference type="InterPro" id="IPR045584">
    <property type="entry name" value="Pilin-like"/>
</dbReference>
<comment type="similarity">
    <text evidence="1">Belongs to the N-Me-Phe pilin family.</text>
</comment>
<evidence type="ECO:0000313" key="3">
    <source>
        <dbReference type="EMBL" id="MDA8482036.1"/>
    </source>
</evidence>
<evidence type="ECO:0000256" key="2">
    <source>
        <dbReference type="ARBA" id="ARBA00029638"/>
    </source>
</evidence>
<name>A0ABT4XZS0_METRE</name>
<keyword evidence="4" id="KW-1185">Reference proteome</keyword>
<organism evidence="3 4">
    <name type="scientific">Metapseudomonas resinovorans</name>
    <name type="common">Pseudomonas resinovorans</name>
    <dbReference type="NCBI Taxonomy" id="53412"/>
    <lineage>
        <taxon>Bacteria</taxon>
        <taxon>Pseudomonadati</taxon>
        <taxon>Pseudomonadota</taxon>
        <taxon>Gammaproteobacteria</taxon>
        <taxon>Pseudomonadales</taxon>
        <taxon>Pseudomonadaceae</taxon>
        <taxon>Metapseudomonas</taxon>
    </lineage>
</organism>
<dbReference type="Proteomes" id="UP001211689">
    <property type="component" value="Unassembled WGS sequence"/>
</dbReference>
<accession>A0ABT4XZS0</accession>
<proteinExistence type="inferred from homology"/>
<evidence type="ECO:0000256" key="1">
    <source>
        <dbReference type="ARBA" id="ARBA00005233"/>
    </source>
</evidence>
<comment type="caution">
    <text evidence="3">The sequence shown here is derived from an EMBL/GenBank/DDBJ whole genome shotgun (WGS) entry which is preliminary data.</text>
</comment>
<dbReference type="Gene3D" id="3.30.700.10">
    <property type="entry name" value="Glycoprotein, Type 4 Pilin"/>
    <property type="match status" value="1"/>
</dbReference>
<dbReference type="SUPFAM" id="SSF54523">
    <property type="entry name" value="Pili subunits"/>
    <property type="match status" value="1"/>
</dbReference>
<sequence length="121" mass="12149">MSEIVLAASSCRTVITEVYQTATASAAPAANGWGCESASGTSKYVSAIATTANGKVLVTIASGIDASLTGDEVILEPRNAAGTALTSASMPVQVSQWACGSDSADARKYLPGSCKETLTAN</sequence>
<dbReference type="Pfam" id="PF00114">
    <property type="entry name" value="Pilin"/>
    <property type="match status" value="1"/>
</dbReference>
<dbReference type="InterPro" id="IPR001082">
    <property type="entry name" value="Pilin"/>
</dbReference>
<evidence type="ECO:0000313" key="4">
    <source>
        <dbReference type="Proteomes" id="UP001211689"/>
    </source>
</evidence>